<dbReference type="InterPro" id="IPR000594">
    <property type="entry name" value="ThiF_NAD_FAD-bd"/>
</dbReference>
<dbReference type="AlphaFoldDB" id="A0A2A2PJ77"/>
<keyword evidence="1" id="KW-0645">Protease</keyword>
<keyword evidence="2" id="KW-0479">Metal-binding</keyword>
<dbReference type="GO" id="GO:0008237">
    <property type="term" value="F:metallopeptidase activity"/>
    <property type="evidence" value="ECO:0007669"/>
    <property type="project" value="UniProtKB-KW"/>
</dbReference>
<name>A0A2A2PJ77_9PSED</name>
<evidence type="ECO:0000256" key="5">
    <source>
        <dbReference type="ARBA" id="ARBA00023049"/>
    </source>
</evidence>
<evidence type="ECO:0008006" key="10">
    <source>
        <dbReference type="Google" id="ProtNLM"/>
    </source>
</evidence>
<gene>
    <name evidence="8" type="ORF">CKQ80_10025</name>
</gene>
<dbReference type="SUPFAM" id="SSF69572">
    <property type="entry name" value="Activating enzymes of the ubiquitin-like proteins"/>
    <property type="match status" value="1"/>
</dbReference>
<organism evidence="8 9">
    <name type="scientific">Pseudomonas moraviensis</name>
    <dbReference type="NCBI Taxonomy" id="321662"/>
    <lineage>
        <taxon>Bacteria</taxon>
        <taxon>Pseudomonadati</taxon>
        <taxon>Pseudomonadota</taxon>
        <taxon>Gammaproteobacteria</taxon>
        <taxon>Pseudomonadales</taxon>
        <taxon>Pseudomonadaceae</taxon>
        <taxon>Pseudomonas</taxon>
    </lineage>
</organism>
<protein>
    <recommendedName>
        <fullName evidence="10">Thiamine biosynthesis protein ThiF</fullName>
    </recommendedName>
</protein>
<evidence type="ECO:0000259" key="6">
    <source>
        <dbReference type="Pfam" id="PF00899"/>
    </source>
</evidence>
<dbReference type="InterPro" id="IPR032865">
    <property type="entry name" value="Prok-E2_A"/>
</dbReference>
<proteinExistence type="predicted"/>
<dbReference type="EMBL" id="NRST01000001">
    <property type="protein sequence ID" value="PAW55628.1"/>
    <property type="molecule type" value="Genomic_DNA"/>
</dbReference>
<evidence type="ECO:0000256" key="4">
    <source>
        <dbReference type="ARBA" id="ARBA00022833"/>
    </source>
</evidence>
<dbReference type="Gene3D" id="3.40.50.720">
    <property type="entry name" value="NAD(P)-binding Rossmann-like Domain"/>
    <property type="match status" value="1"/>
</dbReference>
<keyword evidence="5" id="KW-0482">Metalloprotease</keyword>
<evidence type="ECO:0000256" key="1">
    <source>
        <dbReference type="ARBA" id="ARBA00022670"/>
    </source>
</evidence>
<dbReference type="Pfam" id="PF14464">
    <property type="entry name" value="Prok-JAB"/>
    <property type="match status" value="1"/>
</dbReference>
<dbReference type="Proteomes" id="UP000217830">
    <property type="component" value="Unassembled WGS sequence"/>
</dbReference>
<keyword evidence="4" id="KW-0862">Zinc</keyword>
<dbReference type="GO" id="GO:0006508">
    <property type="term" value="P:proteolysis"/>
    <property type="evidence" value="ECO:0007669"/>
    <property type="project" value="UniProtKB-KW"/>
</dbReference>
<evidence type="ECO:0000313" key="9">
    <source>
        <dbReference type="Proteomes" id="UP000217830"/>
    </source>
</evidence>
<keyword evidence="3" id="KW-0378">Hydrolase</keyword>
<evidence type="ECO:0000256" key="3">
    <source>
        <dbReference type="ARBA" id="ARBA00022801"/>
    </source>
</evidence>
<sequence length="743" mass="81807">MSQEYEAPRSSLARSVVRYLSESPNHPYATLTKVSRNGTHDILDIELEIELEQRRQVLIQPREPIQLVFMYNDDSWQPRVLSSREDFPVGMVHTNLDRDVNGGLGLCIWEEGWTDLATNLTGQALIERIRSWFSSMAAGTVHDDGQFLEPLIHSGSNTLIIPSGEMLGPWYIQIAFKHEGHTTIGMSREKPEKNVEGNNFAIYTPQLPGLLHRGLARTPYDLGALQRLCLDLGFDLVQDLARWLLEPEQLNGAESRQPMLILTVPKRRRADGPDEQPEVWCYTLGENLAQLGERLDVTITEARTGLTTSKLFGSTANADLSSISMDPWRIVQRLDRVTARHFAGTEHKSDTPLLAIGAGAIGSNVAMIATRSGIGPWVLVDGDITLPHNTVRQVQRNASVGFPKARVLQIDLEQVLEEGGNTAIPVNVFTPGEHAGALNAALQNSEISVDFSASPAVLGWLSDQPVNRGVSAFFGPDGSDLVVLAEDKARDTKLDELEAQYFWAVATEAQLCGHLTAARVDRIRYANACQDLSRPLPPWQLQTLCGLAAGQLAQLIENDDASFKIWRLTVETGAVQALALPVQPVSRFETAQIRVTITAEAVRTMRELRRQSGRNETGGVLIGTFDLVRNVLHVVAALPAPPDSKQAPTYFIRGIKDLKPRIEALADGSAGRLHYIGEWHSHPGGVAARPSADDEKVFAHLDTHLGPLGSPYVMFICGERDSWLRAGWNERGVAEGVVTYECE</sequence>
<dbReference type="Pfam" id="PF00899">
    <property type="entry name" value="ThiF"/>
    <property type="match status" value="1"/>
</dbReference>
<dbReference type="Gene3D" id="3.40.140.10">
    <property type="entry name" value="Cytidine Deaminase, domain 2"/>
    <property type="match status" value="1"/>
</dbReference>
<dbReference type="RefSeq" id="WP_095667583.1">
    <property type="nucleotide sequence ID" value="NZ_NRSS01000004.1"/>
</dbReference>
<feature type="domain" description="THIF-type NAD/FAD binding fold" evidence="6">
    <location>
        <begin position="349"/>
        <end position="413"/>
    </location>
</feature>
<evidence type="ECO:0000313" key="8">
    <source>
        <dbReference type="EMBL" id="PAW55628.1"/>
    </source>
</evidence>
<dbReference type="InterPro" id="IPR028090">
    <property type="entry name" value="JAB_dom_prok"/>
</dbReference>
<accession>A0A2A2PJ77</accession>
<dbReference type="GO" id="GO:0046872">
    <property type="term" value="F:metal ion binding"/>
    <property type="evidence" value="ECO:0007669"/>
    <property type="project" value="UniProtKB-KW"/>
</dbReference>
<keyword evidence="9" id="KW-1185">Reference proteome</keyword>
<dbReference type="Pfam" id="PF14457">
    <property type="entry name" value="Prok-E2_A"/>
    <property type="match status" value="1"/>
</dbReference>
<evidence type="ECO:0000259" key="7">
    <source>
        <dbReference type="Pfam" id="PF14464"/>
    </source>
</evidence>
<evidence type="ECO:0000256" key="2">
    <source>
        <dbReference type="ARBA" id="ARBA00022723"/>
    </source>
</evidence>
<dbReference type="GO" id="GO:0008641">
    <property type="term" value="F:ubiquitin-like modifier activating enzyme activity"/>
    <property type="evidence" value="ECO:0007669"/>
    <property type="project" value="InterPro"/>
</dbReference>
<feature type="domain" description="JAB" evidence="7">
    <location>
        <begin position="599"/>
        <end position="713"/>
    </location>
</feature>
<comment type="caution">
    <text evidence="8">The sequence shown here is derived from an EMBL/GenBank/DDBJ whole genome shotgun (WGS) entry which is preliminary data.</text>
</comment>
<dbReference type="SUPFAM" id="SSF102712">
    <property type="entry name" value="JAB1/MPN domain"/>
    <property type="match status" value="1"/>
</dbReference>
<dbReference type="InterPro" id="IPR035985">
    <property type="entry name" value="Ubiquitin-activating_enz"/>
</dbReference>
<reference evidence="8 9" key="1">
    <citation type="submission" date="2017-08" db="EMBL/GenBank/DDBJ databases">
        <title>Draft Genome Sequence of Pseudomonas moraviensis TYU6, isolated from Taxus cuspidata by using PacBio Single-Molecule Real-Time Technology.</title>
        <authorList>
            <person name="Baek K.-H."/>
            <person name="Mishra A.K."/>
        </authorList>
    </citation>
    <scope>NUCLEOTIDE SEQUENCE [LARGE SCALE GENOMIC DNA]</scope>
    <source>
        <strain evidence="8 9">TYU6</strain>
    </source>
</reference>